<evidence type="ECO:0000313" key="2">
    <source>
        <dbReference type="Proteomes" id="UP000824106"/>
    </source>
</evidence>
<comment type="caution">
    <text evidence="1">The sequence shown here is derived from an EMBL/GenBank/DDBJ whole genome shotgun (WGS) entry which is preliminary data.</text>
</comment>
<dbReference type="Proteomes" id="UP000824106">
    <property type="component" value="Unassembled WGS sequence"/>
</dbReference>
<evidence type="ECO:0008006" key="3">
    <source>
        <dbReference type="Google" id="ProtNLM"/>
    </source>
</evidence>
<accession>A0A9D2JYJ8</accession>
<sequence length="170" mass="19101">KILGTFKEVTIRDIMIFREADAALMWHVRQYPTLANGAVAMVNVGFRTTELCYYDKGLKYNDKKSNTIELGNKTALEYVERELSSAGIKRSLAEIDSSEDYNDYKEIGYEMLSEGIANRIEGSWINLNEVAICACGGTSLKLNLEYETIEDPQMATSKGLFLVAQKKFTA</sequence>
<organism evidence="1 2">
    <name type="scientific">Candidatus Atopostipes pullistercoris</name>
    <dbReference type="NCBI Taxonomy" id="2838467"/>
    <lineage>
        <taxon>Bacteria</taxon>
        <taxon>Bacillati</taxon>
        <taxon>Bacillota</taxon>
        <taxon>Bacilli</taxon>
        <taxon>Lactobacillales</taxon>
        <taxon>Carnobacteriaceae</taxon>
        <taxon>Atopostipes</taxon>
    </lineage>
</organism>
<proteinExistence type="predicted"/>
<dbReference type="Gene3D" id="3.30.420.40">
    <property type="match status" value="1"/>
</dbReference>
<feature type="non-terminal residue" evidence="1">
    <location>
        <position position="1"/>
    </location>
</feature>
<reference evidence="1" key="1">
    <citation type="journal article" date="2021" name="PeerJ">
        <title>Extensive microbial diversity within the chicken gut microbiome revealed by metagenomics and culture.</title>
        <authorList>
            <person name="Gilroy R."/>
            <person name="Ravi A."/>
            <person name="Getino M."/>
            <person name="Pursley I."/>
            <person name="Horton D.L."/>
            <person name="Alikhan N.F."/>
            <person name="Baker D."/>
            <person name="Gharbi K."/>
            <person name="Hall N."/>
            <person name="Watson M."/>
            <person name="Adriaenssens E.M."/>
            <person name="Foster-Nyarko E."/>
            <person name="Jarju S."/>
            <person name="Secka A."/>
            <person name="Antonio M."/>
            <person name="Oren A."/>
            <person name="Chaudhuri R.R."/>
            <person name="La Ragione R."/>
            <person name="Hildebrand F."/>
            <person name="Pallen M.J."/>
        </authorList>
    </citation>
    <scope>NUCLEOTIDE SEQUENCE</scope>
    <source>
        <strain evidence="1">CHK169-4300</strain>
    </source>
</reference>
<evidence type="ECO:0000313" key="1">
    <source>
        <dbReference type="EMBL" id="HIZ71273.1"/>
    </source>
</evidence>
<protein>
    <recommendedName>
        <fullName evidence="3">Actin-like protein N-terminal domain-containing protein</fullName>
    </recommendedName>
</protein>
<dbReference type="EMBL" id="DXAZ01000087">
    <property type="protein sequence ID" value="HIZ71273.1"/>
    <property type="molecule type" value="Genomic_DNA"/>
</dbReference>
<reference evidence="1" key="2">
    <citation type="submission" date="2021-04" db="EMBL/GenBank/DDBJ databases">
        <authorList>
            <person name="Gilroy R."/>
        </authorList>
    </citation>
    <scope>NUCLEOTIDE SEQUENCE</scope>
    <source>
        <strain evidence="1">CHK169-4300</strain>
    </source>
</reference>
<name>A0A9D2JYJ8_9LACT</name>
<dbReference type="AlphaFoldDB" id="A0A9D2JYJ8"/>
<gene>
    <name evidence="1" type="ORF">H9808_05845</name>
</gene>